<protein>
    <submittedName>
        <fullName evidence="8">RagB/SusD family nutrient uptake outer membrane protein</fullName>
    </submittedName>
</protein>
<name>A0A437KS22_9FLAO</name>
<comment type="similarity">
    <text evidence="2">Belongs to the SusD family.</text>
</comment>
<keyword evidence="5" id="KW-0998">Cell outer membrane</keyword>
<keyword evidence="3" id="KW-0732">Signal</keyword>
<dbReference type="SUPFAM" id="SSF48452">
    <property type="entry name" value="TPR-like"/>
    <property type="match status" value="1"/>
</dbReference>
<dbReference type="RefSeq" id="WP_128195839.1">
    <property type="nucleotide sequence ID" value="NZ_SACJ01000007.1"/>
</dbReference>
<dbReference type="EMBL" id="SACJ01000007">
    <property type="protein sequence ID" value="RVT74889.1"/>
    <property type="molecule type" value="Genomic_DNA"/>
</dbReference>
<evidence type="ECO:0000313" key="8">
    <source>
        <dbReference type="EMBL" id="RVT74889.1"/>
    </source>
</evidence>
<evidence type="ECO:0000259" key="6">
    <source>
        <dbReference type="Pfam" id="PF07980"/>
    </source>
</evidence>
<evidence type="ECO:0000259" key="7">
    <source>
        <dbReference type="Pfam" id="PF14322"/>
    </source>
</evidence>
<comment type="caution">
    <text evidence="8">The sequence shown here is derived from an EMBL/GenBank/DDBJ whole genome shotgun (WGS) entry which is preliminary data.</text>
</comment>
<evidence type="ECO:0000256" key="3">
    <source>
        <dbReference type="ARBA" id="ARBA00022729"/>
    </source>
</evidence>
<evidence type="ECO:0000256" key="2">
    <source>
        <dbReference type="ARBA" id="ARBA00006275"/>
    </source>
</evidence>
<proteinExistence type="inferred from homology"/>
<comment type="subcellular location">
    <subcellularLocation>
        <location evidence="1">Cell outer membrane</location>
    </subcellularLocation>
</comment>
<feature type="domain" description="SusD-like N-terminal" evidence="7">
    <location>
        <begin position="58"/>
        <end position="208"/>
    </location>
</feature>
<dbReference type="InterPro" id="IPR033985">
    <property type="entry name" value="SusD-like_N"/>
</dbReference>
<evidence type="ECO:0000256" key="4">
    <source>
        <dbReference type="ARBA" id="ARBA00023136"/>
    </source>
</evidence>
<dbReference type="InterPro" id="IPR011990">
    <property type="entry name" value="TPR-like_helical_dom_sf"/>
</dbReference>
<dbReference type="InterPro" id="IPR012944">
    <property type="entry name" value="SusD_RagB_dom"/>
</dbReference>
<accession>A0A437KS22</accession>
<evidence type="ECO:0000256" key="5">
    <source>
        <dbReference type="ARBA" id="ARBA00023237"/>
    </source>
</evidence>
<keyword evidence="9" id="KW-1185">Reference proteome</keyword>
<feature type="domain" description="RagB/SusD" evidence="6">
    <location>
        <begin position="324"/>
        <end position="583"/>
    </location>
</feature>
<dbReference type="GO" id="GO:0009279">
    <property type="term" value="C:cell outer membrane"/>
    <property type="evidence" value="ECO:0007669"/>
    <property type="project" value="UniProtKB-SubCell"/>
</dbReference>
<evidence type="ECO:0000313" key="9">
    <source>
        <dbReference type="Proteomes" id="UP000285211"/>
    </source>
</evidence>
<reference evidence="8 9" key="1">
    <citation type="submission" date="2019-01" db="EMBL/GenBank/DDBJ databases">
        <authorList>
            <person name="Chen W.-M."/>
        </authorList>
    </citation>
    <scope>NUCLEOTIDE SEQUENCE [LARGE SCALE GENOMIC DNA]</scope>
    <source>
        <strain evidence="8 9">BBQ-12</strain>
    </source>
</reference>
<sequence length="583" mass="65028">MNKRFLIVLSVIFMCISCDDLIEPAIENNRGLSDMYAEAEYAQGILLNAYTRLPGNGWTFSDVATDDAVSNDVSNNYRKVATGQWAANFNPLDQWTNSKAAIQYLNIFLAEADKVKWAKDENVSLLFRKRLKGEAYGLRALYMYYLLQAHSGVTEKNGLLGVPIVLEPEVANSNFNIPRNTFEECMTQIYSDVAKAKELLPLDFEEAISLPPGYDNLNDYNRVFGDYARQRMSGRIVMFVKAQAALLAASPAFSNGNSTTWSNAADYAGQLLVLNGGITGLDANGLTWYKNTAEIEALGSGKNPKEVLWRTDIANSNNLEADNFPPTLYGRGRVNPTQNLVDAFPAANGYPITNASSNYAASNPYANRDPRLKAFILVNQDVAGVSSTVITTASNGTTNDGLNKTATSTRTGYYMKKLLRQDVNLNPSSTSTQRHYRPRMRYTELYLNYAEAANEAWGPLAAGSYGFSAYDVIKAIRKRAGITQPDNYLESIKSSKDAMRDLIRNERRLELCFEGYRFWDLRRWKSSLVESAQGMNIQGTTAAPTYTKIPSVEDRLFTSDMYYGPIPYSETLKFNALIQNKGW</sequence>
<dbReference type="Pfam" id="PF14322">
    <property type="entry name" value="SusD-like_3"/>
    <property type="match status" value="1"/>
</dbReference>
<keyword evidence="4" id="KW-0472">Membrane</keyword>
<gene>
    <name evidence="8" type="ORF">EOD40_12000</name>
</gene>
<evidence type="ECO:0000256" key="1">
    <source>
        <dbReference type="ARBA" id="ARBA00004442"/>
    </source>
</evidence>
<dbReference type="AlphaFoldDB" id="A0A437KS22"/>
<dbReference type="Gene3D" id="1.25.40.390">
    <property type="match status" value="1"/>
</dbReference>
<dbReference type="Proteomes" id="UP000285211">
    <property type="component" value="Unassembled WGS sequence"/>
</dbReference>
<dbReference type="OrthoDB" id="5694214at2"/>
<dbReference type="Pfam" id="PF07980">
    <property type="entry name" value="SusD_RagB"/>
    <property type="match status" value="1"/>
</dbReference>
<organism evidence="8 9">
    <name type="scientific">Flavobacterium sufflavum</name>
    <dbReference type="NCBI Taxonomy" id="1921138"/>
    <lineage>
        <taxon>Bacteria</taxon>
        <taxon>Pseudomonadati</taxon>
        <taxon>Bacteroidota</taxon>
        <taxon>Flavobacteriia</taxon>
        <taxon>Flavobacteriales</taxon>
        <taxon>Flavobacteriaceae</taxon>
        <taxon>Flavobacterium</taxon>
    </lineage>
</organism>